<feature type="disulfide bond" description="Redox-active" evidence="10">
    <location>
        <begin position="41"/>
        <end position="46"/>
    </location>
</feature>
<dbReference type="PIRSF" id="PIRSF000350">
    <property type="entry name" value="Mercury_reductase_MerA"/>
    <property type="match status" value="1"/>
</dbReference>
<name>A0A8J6Y6Z4_9BACT</name>
<keyword evidence="2 11" id="KW-0285">Flavoprotein</keyword>
<feature type="binding site" evidence="9">
    <location>
        <position position="50"/>
    </location>
    <ligand>
        <name>FAD</name>
        <dbReference type="ChEBI" id="CHEBI:57692"/>
    </ligand>
</feature>
<evidence type="ECO:0000256" key="1">
    <source>
        <dbReference type="ARBA" id="ARBA00007532"/>
    </source>
</evidence>
<feature type="binding site" evidence="9">
    <location>
        <position position="305"/>
    </location>
    <ligand>
        <name>NAD(+)</name>
        <dbReference type="ChEBI" id="CHEBI:57540"/>
    </ligand>
</feature>
<feature type="domain" description="FAD/NAD(P)-binding" evidence="13">
    <location>
        <begin position="4"/>
        <end position="320"/>
    </location>
</feature>
<dbReference type="EMBL" id="JACXWD010000005">
    <property type="protein sequence ID" value="MBD3867046.1"/>
    <property type="molecule type" value="Genomic_DNA"/>
</dbReference>
<dbReference type="Proteomes" id="UP000648239">
    <property type="component" value="Unassembled WGS sequence"/>
</dbReference>
<dbReference type="Gene3D" id="3.50.50.60">
    <property type="entry name" value="FAD/NAD(P)-binding domain"/>
    <property type="match status" value="2"/>
</dbReference>
<dbReference type="AlphaFoldDB" id="A0A8J6Y6Z4"/>
<dbReference type="InterPro" id="IPR016156">
    <property type="entry name" value="FAD/NAD-linked_Rdtase_dimer_sf"/>
</dbReference>
<evidence type="ECO:0000256" key="9">
    <source>
        <dbReference type="PIRSR" id="PIRSR000350-3"/>
    </source>
</evidence>
<proteinExistence type="inferred from homology"/>
<dbReference type="PANTHER" id="PTHR43014">
    <property type="entry name" value="MERCURIC REDUCTASE"/>
    <property type="match status" value="1"/>
</dbReference>
<dbReference type="Pfam" id="PF07992">
    <property type="entry name" value="Pyr_redox_2"/>
    <property type="match status" value="1"/>
</dbReference>
<protein>
    <submittedName>
        <fullName evidence="14">FAD-dependent oxidoreductase</fullName>
    </submittedName>
</protein>
<dbReference type="InterPro" id="IPR012999">
    <property type="entry name" value="Pyr_OxRdtase_I_AS"/>
</dbReference>
<dbReference type="PROSITE" id="PS00076">
    <property type="entry name" value="PYRIDINE_REDOX_1"/>
    <property type="match status" value="1"/>
</dbReference>
<dbReference type="InterPro" id="IPR023753">
    <property type="entry name" value="FAD/NAD-binding_dom"/>
</dbReference>
<evidence type="ECO:0000256" key="5">
    <source>
        <dbReference type="ARBA" id="ARBA00023002"/>
    </source>
</evidence>
<keyword evidence="3 9" id="KW-0274">FAD</keyword>
<evidence type="ECO:0000313" key="14">
    <source>
        <dbReference type="EMBL" id="MBD3867046.1"/>
    </source>
</evidence>
<comment type="caution">
    <text evidence="14">The sequence shown here is derived from an EMBL/GenBank/DDBJ whole genome shotgun (WGS) entry which is preliminary data.</text>
</comment>
<evidence type="ECO:0000259" key="12">
    <source>
        <dbReference type="Pfam" id="PF02852"/>
    </source>
</evidence>
<evidence type="ECO:0000256" key="7">
    <source>
        <dbReference type="ARBA" id="ARBA00023284"/>
    </source>
</evidence>
<evidence type="ECO:0000256" key="8">
    <source>
        <dbReference type="PIRSR" id="PIRSR000350-2"/>
    </source>
</evidence>
<keyword evidence="4" id="KW-0521">NADP</keyword>
<keyword evidence="9" id="KW-0547">Nucleotide-binding</keyword>
<dbReference type="GO" id="GO:0016668">
    <property type="term" value="F:oxidoreductase activity, acting on a sulfur group of donors, NAD(P) as acceptor"/>
    <property type="evidence" value="ECO:0007669"/>
    <property type="project" value="InterPro"/>
</dbReference>
<dbReference type="PRINTS" id="PR00411">
    <property type="entry name" value="PNDRDTASEI"/>
</dbReference>
<evidence type="ECO:0000256" key="3">
    <source>
        <dbReference type="ARBA" id="ARBA00022827"/>
    </source>
</evidence>
<dbReference type="SUPFAM" id="SSF55424">
    <property type="entry name" value="FAD/NAD-linked reductases, dimerisation (C-terminal) domain"/>
    <property type="match status" value="1"/>
</dbReference>
<sequence>MHDFDVLVLGGGSAGTAAAKAAVESGAKTAMINDGELGGLCILRGCMPTKAMLASAHVMHAASGTDRFGLIHTGTVTADFPAIMDRKDRLVARFKKAKIGGIERQDYQVIDARGIFHADGGLQVGDTRMRAWRYVLAVGSKPVTIPVPGMEHVKVLTSDDVMNMRSQPESLVVQGAGPIAIEMALFFARIGTRVVLVNRSRCLKLHDQDLGEEMKAALQSEPNLQVAAPGRIRSIKPDGESCVFSIESEDRQTDFRSSFLLMAVGREAALDGLNLADAGIQTDRGRIVHDLAMQTTNPDVYVAGDASGDYQILHIANQEGAVAGANAAAGSPDLKMDYRLKMSVIFSDPPLATVGLAGPELEKAGVRFVSGAARFPQTGRAITMGVEHGIWRLYADAGSGEILGSVILGPNADDLIHIISTMMHYHGTARDILDRMPWYHPTQSEVIMNLAREIISRLDPAP</sequence>
<dbReference type="PRINTS" id="PR00368">
    <property type="entry name" value="FADPNR"/>
</dbReference>
<dbReference type="Gene3D" id="3.30.390.30">
    <property type="match status" value="1"/>
</dbReference>
<comment type="similarity">
    <text evidence="1 11">Belongs to the class-I pyridine nucleotide-disulfide oxidoreductase family.</text>
</comment>
<keyword evidence="6" id="KW-1015">Disulfide bond</keyword>
<reference evidence="14 15" key="1">
    <citation type="submission" date="2020-08" db="EMBL/GenBank/DDBJ databases">
        <title>Acidobacteriota in marine sediments use diverse sulfur dissimilation pathways.</title>
        <authorList>
            <person name="Wasmund K."/>
        </authorList>
    </citation>
    <scope>NUCLEOTIDE SEQUENCE [LARGE SCALE GENOMIC DNA]</scope>
    <source>
        <strain evidence="14">MAG AM4</strain>
    </source>
</reference>
<evidence type="ECO:0000256" key="6">
    <source>
        <dbReference type="ARBA" id="ARBA00023157"/>
    </source>
</evidence>
<evidence type="ECO:0000256" key="10">
    <source>
        <dbReference type="PIRSR" id="PIRSR000350-4"/>
    </source>
</evidence>
<dbReference type="PANTHER" id="PTHR43014:SF4">
    <property type="entry name" value="PYRIDINE NUCLEOTIDE-DISULFIDE OXIDOREDUCTASE RCLA-RELATED"/>
    <property type="match status" value="1"/>
</dbReference>
<keyword evidence="5 11" id="KW-0560">Oxidoreductase</keyword>
<accession>A0A8J6Y6Z4</accession>
<evidence type="ECO:0000256" key="11">
    <source>
        <dbReference type="RuleBase" id="RU003691"/>
    </source>
</evidence>
<feature type="binding site" evidence="9">
    <location>
        <begin position="175"/>
        <end position="182"/>
    </location>
    <ligand>
        <name>NAD(+)</name>
        <dbReference type="ChEBI" id="CHEBI:57540"/>
    </ligand>
</feature>
<dbReference type="GO" id="GO:0003955">
    <property type="term" value="F:NAD(P)H dehydrogenase (quinone) activity"/>
    <property type="evidence" value="ECO:0007669"/>
    <property type="project" value="TreeGrafter"/>
</dbReference>
<feature type="domain" description="Pyridine nucleotide-disulphide oxidoreductase dimerisation" evidence="12">
    <location>
        <begin position="343"/>
        <end position="449"/>
    </location>
</feature>
<keyword evidence="9" id="KW-0520">NAD</keyword>
<organism evidence="14 15">
    <name type="scientific">Candidatus Polarisedimenticola svalbardensis</name>
    <dbReference type="NCBI Taxonomy" id="2886004"/>
    <lineage>
        <taxon>Bacteria</taxon>
        <taxon>Pseudomonadati</taxon>
        <taxon>Acidobacteriota</taxon>
        <taxon>Candidatus Polarisedimenticolia</taxon>
        <taxon>Candidatus Polarisedimenticolales</taxon>
        <taxon>Candidatus Polarisedimenticolaceae</taxon>
        <taxon>Candidatus Polarisedimenticola</taxon>
    </lineage>
</organism>
<dbReference type="GO" id="GO:0050660">
    <property type="term" value="F:flavin adenine dinucleotide binding"/>
    <property type="evidence" value="ECO:0007669"/>
    <property type="project" value="TreeGrafter"/>
</dbReference>
<dbReference type="InterPro" id="IPR004099">
    <property type="entry name" value="Pyr_nucl-diS_OxRdtase_dimer"/>
</dbReference>
<evidence type="ECO:0000259" key="13">
    <source>
        <dbReference type="Pfam" id="PF07992"/>
    </source>
</evidence>
<dbReference type="InterPro" id="IPR001100">
    <property type="entry name" value="Pyr_nuc-diS_OxRdtase"/>
</dbReference>
<feature type="binding site" evidence="9">
    <location>
        <position position="114"/>
    </location>
    <ligand>
        <name>FAD</name>
        <dbReference type="ChEBI" id="CHEBI:57692"/>
    </ligand>
</feature>
<keyword evidence="7 11" id="KW-0676">Redox-active center</keyword>
<evidence type="ECO:0000256" key="2">
    <source>
        <dbReference type="ARBA" id="ARBA00022630"/>
    </source>
</evidence>
<feature type="active site" description="Proton acceptor" evidence="8">
    <location>
        <position position="440"/>
    </location>
</feature>
<evidence type="ECO:0000256" key="4">
    <source>
        <dbReference type="ARBA" id="ARBA00022857"/>
    </source>
</evidence>
<dbReference type="InterPro" id="IPR036188">
    <property type="entry name" value="FAD/NAD-bd_sf"/>
</dbReference>
<evidence type="ECO:0000313" key="15">
    <source>
        <dbReference type="Proteomes" id="UP000648239"/>
    </source>
</evidence>
<feature type="binding site" evidence="9">
    <location>
        <position position="265"/>
    </location>
    <ligand>
        <name>NAD(+)</name>
        <dbReference type="ChEBI" id="CHEBI:57540"/>
    </ligand>
</feature>
<comment type="cofactor">
    <cofactor evidence="9">
        <name>FAD</name>
        <dbReference type="ChEBI" id="CHEBI:57692"/>
    </cofactor>
    <text evidence="9">Binds 1 FAD per subunit.</text>
</comment>
<gene>
    <name evidence="14" type="ORF">IFK94_02885</name>
</gene>
<dbReference type="SUPFAM" id="SSF51905">
    <property type="entry name" value="FAD/NAD(P)-binding domain"/>
    <property type="match status" value="1"/>
</dbReference>
<dbReference type="Pfam" id="PF02852">
    <property type="entry name" value="Pyr_redox_dim"/>
    <property type="match status" value="1"/>
</dbReference>